<organism evidence="3 4">
    <name type="scientific">Vibrio maritimus</name>
    <dbReference type="NCBI Taxonomy" id="990268"/>
    <lineage>
        <taxon>Bacteria</taxon>
        <taxon>Pseudomonadati</taxon>
        <taxon>Pseudomonadota</taxon>
        <taxon>Gammaproteobacteria</taxon>
        <taxon>Vibrionales</taxon>
        <taxon>Vibrionaceae</taxon>
        <taxon>Vibrio</taxon>
    </lineage>
</organism>
<evidence type="ECO:0008006" key="5">
    <source>
        <dbReference type="Google" id="ProtNLM"/>
    </source>
</evidence>
<sequence>MKKTVVALSVVGLFSASAALANTKAGDLAGGLELDSKFNIDAPNVSDNSNPAHKQDFGIKLFGSYKGIGLSHKHKSGGTGETNINYTYGFQHVYLKGEFEHVSVKNNPNVQKLGLTVGSHLNGALDVSVRYRKDAALGKNAEGEQSNIDRVDLFVGRQITDNLYLNAKAIGFKENDAKTATAYKGAGAKDTWTNYEVKATFTGFDNVKPYVELERAFVPRMKRTDNNVKVGVVFPF</sequence>
<dbReference type="Proteomes" id="UP000029224">
    <property type="component" value="Unassembled WGS sequence"/>
</dbReference>
<keyword evidence="4" id="KW-1185">Reference proteome</keyword>
<reference evidence="3 4" key="2">
    <citation type="submission" date="2014-09" db="EMBL/GenBank/DDBJ databases">
        <authorList>
            <consortium name="NBRP consortium"/>
            <person name="Sawabe T."/>
            <person name="Meirelles P."/>
            <person name="Nakanishi M."/>
            <person name="Sayaka M."/>
            <person name="Hattori M."/>
            <person name="Ohkuma M."/>
        </authorList>
    </citation>
    <scope>NUCLEOTIDE SEQUENCE [LARGE SCALE GENOMIC DNA]</scope>
    <source>
        <strain evidence="3 4">JCM 19240</strain>
    </source>
</reference>
<protein>
    <recommendedName>
        <fullName evidence="5">Porin</fullName>
    </recommendedName>
</protein>
<comment type="caution">
    <text evidence="3">The sequence shown here is derived from an EMBL/GenBank/DDBJ whole genome shotgun (WGS) entry which is preliminary data.</text>
</comment>
<keyword evidence="1 2" id="KW-0732">Signal</keyword>
<evidence type="ECO:0000256" key="2">
    <source>
        <dbReference type="SAM" id="SignalP"/>
    </source>
</evidence>
<evidence type="ECO:0000313" key="4">
    <source>
        <dbReference type="Proteomes" id="UP000029224"/>
    </source>
</evidence>
<evidence type="ECO:0000256" key="1">
    <source>
        <dbReference type="ARBA" id="ARBA00022729"/>
    </source>
</evidence>
<dbReference type="OrthoDB" id="5874101at2"/>
<feature type="signal peptide" evidence="2">
    <location>
        <begin position="1"/>
        <end position="21"/>
    </location>
</feature>
<name>A0A090T3F1_9VIBR</name>
<feature type="chain" id="PRO_5001865541" description="Porin" evidence="2">
    <location>
        <begin position="22"/>
        <end position="236"/>
    </location>
</feature>
<dbReference type="EMBL" id="BBMT01000003">
    <property type="protein sequence ID" value="GAL33728.1"/>
    <property type="molecule type" value="Genomic_DNA"/>
</dbReference>
<proteinExistence type="predicted"/>
<gene>
    <name evidence="3" type="ORF">JCM19240_2424</name>
</gene>
<accession>A0A090T3F1</accession>
<dbReference type="InterPro" id="IPR053713">
    <property type="entry name" value="Bact_OM_Channel_sf"/>
</dbReference>
<dbReference type="Gene3D" id="2.40.160.40">
    <property type="entry name" value="monomeric porin ompg"/>
    <property type="match status" value="1"/>
</dbReference>
<reference evidence="3 4" key="1">
    <citation type="submission" date="2014-09" db="EMBL/GenBank/DDBJ databases">
        <title>Vibrio maritimus JCM 19240. (C210) whole genome shotgun sequence.</title>
        <authorList>
            <person name="Sawabe T."/>
            <person name="Meirelles P."/>
            <person name="Nakanishi M."/>
            <person name="Sayaka M."/>
            <person name="Hattori M."/>
            <person name="Ohkuma M."/>
        </authorList>
    </citation>
    <scope>NUCLEOTIDE SEQUENCE [LARGE SCALE GENOMIC DNA]</scope>
    <source>
        <strain evidence="3 4">JCM 19240</strain>
    </source>
</reference>
<evidence type="ECO:0000313" key="3">
    <source>
        <dbReference type="EMBL" id="GAL33728.1"/>
    </source>
</evidence>
<dbReference type="AlphaFoldDB" id="A0A090T3F1"/>